<evidence type="ECO:0000313" key="3">
    <source>
        <dbReference type="Proteomes" id="UP000317421"/>
    </source>
</evidence>
<dbReference type="RefSeq" id="WP_146446107.1">
    <property type="nucleotide sequence ID" value="NZ_SJPR01000005.1"/>
</dbReference>
<sequence length="230" mass="23332" precursor="true">MRSTFAISCAVLALTAATSHGAFELKVSEIWMGNEPGSNLTEDWIEVTNYGDMAWNLADGELYYDDDSADPDAADLMAGISTIAAGESVIFVNGSATVGETNVTDFMAAWGAAATGLQIGTFDGSGLGQGGDGATLFVSNGQPLLDFTNVISVDLQLYPDANAFGGQSWDVALQAFSTVGNAAGAVSSALANDVNQFGVASLGSVVPEPTALVLGAFALIAAASTRRAGA</sequence>
<proteinExistence type="predicted"/>
<feature type="signal peptide" evidence="1">
    <location>
        <begin position="1"/>
        <end position="21"/>
    </location>
</feature>
<evidence type="ECO:0008006" key="4">
    <source>
        <dbReference type="Google" id="ProtNLM"/>
    </source>
</evidence>
<name>A0A5C6A5J4_9BACT</name>
<dbReference type="Proteomes" id="UP000317421">
    <property type="component" value="Unassembled WGS sequence"/>
</dbReference>
<comment type="caution">
    <text evidence="2">The sequence shown here is derived from an EMBL/GenBank/DDBJ whole genome shotgun (WGS) entry which is preliminary data.</text>
</comment>
<keyword evidence="1" id="KW-0732">Signal</keyword>
<protein>
    <recommendedName>
        <fullName evidence="4">PEP-CTERM protein-sorting domain-containing protein</fullName>
    </recommendedName>
</protein>
<feature type="chain" id="PRO_5022694575" description="PEP-CTERM protein-sorting domain-containing protein" evidence="1">
    <location>
        <begin position="22"/>
        <end position="230"/>
    </location>
</feature>
<evidence type="ECO:0000313" key="2">
    <source>
        <dbReference type="EMBL" id="TWT95252.1"/>
    </source>
</evidence>
<gene>
    <name evidence="2" type="ORF">Pla108_33960</name>
</gene>
<organism evidence="2 3">
    <name type="scientific">Botrimarina colliarenosi</name>
    <dbReference type="NCBI Taxonomy" id="2528001"/>
    <lineage>
        <taxon>Bacteria</taxon>
        <taxon>Pseudomonadati</taxon>
        <taxon>Planctomycetota</taxon>
        <taxon>Planctomycetia</taxon>
        <taxon>Pirellulales</taxon>
        <taxon>Lacipirellulaceae</taxon>
        <taxon>Botrimarina</taxon>
    </lineage>
</organism>
<keyword evidence="3" id="KW-1185">Reference proteome</keyword>
<reference evidence="2 3" key="1">
    <citation type="submission" date="2019-02" db="EMBL/GenBank/DDBJ databases">
        <title>Deep-cultivation of Planctomycetes and their phenomic and genomic characterization uncovers novel biology.</title>
        <authorList>
            <person name="Wiegand S."/>
            <person name="Jogler M."/>
            <person name="Boedeker C."/>
            <person name="Pinto D."/>
            <person name="Vollmers J."/>
            <person name="Rivas-Marin E."/>
            <person name="Kohn T."/>
            <person name="Peeters S.H."/>
            <person name="Heuer A."/>
            <person name="Rast P."/>
            <person name="Oberbeckmann S."/>
            <person name="Bunk B."/>
            <person name="Jeske O."/>
            <person name="Meyerdierks A."/>
            <person name="Storesund J.E."/>
            <person name="Kallscheuer N."/>
            <person name="Luecker S."/>
            <person name="Lage O.M."/>
            <person name="Pohl T."/>
            <person name="Merkel B.J."/>
            <person name="Hornburger P."/>
            <person name="Mueller R.-W."/>
            <person name="Bruemmer F."/>
            <person name="Labrenz M."/>
            <person name="Spormann A.M."/>
            <person name="Op Den Camp H."/>
            <person name="Overmann J."/>
            <person name="Amann R."/>
            <person name="Jetten M.S.M."/>
            <person name="Mascher T."/>
            <person name="Medema M.H."/>
            <person name="Devos D.P."/>
            <person name="Kaster A.-K."/>
            <person name="Ovreas L."/>
            <person name="Rohde M."/>
            <person name="Galperin M.Y."/>
            <person name="Jogler C."/>
        </authorList>
    </citation>
    <scope>NUCLEOTIDE SEQUENCE [LARGE SCALE GENOMIC DNA]</scope>
    <source>
        <strain evidence="2 3">Pla108</strain>
    </source>
</reference>
<dbReference type="OrthoDB" id="282710at2"/>
<evidence type="ECO:0000256" key="1">
    <source>
        <dbReference type="SAM" id="SignalP"/>
    </source>
</evidence>
<dbReference type="EMBL" id="SJPR01000005">
    <property type="protein sequence ID" value="TWT95252.1"/>
    <property type="molecule type" value="Genomic_DNA"/>
</dbReference>
<dbReference type="AlphaFoldDB" id="A0A5C6A5J4"/>
<accession>A0A5C6A5J4</accession>